<dbReference type="Pfam" id="PF00149">
    <property type="entry name" value="Metallophos"/>
    <property type="match status" value="1"/>
</dbReference>
<reference evidence="3" key="1">
    <citation type="journal article" date="2019" name="Int. J. Syst. Evol. Microbiol.">
        <title>The Global Catalogue of Microorganisms (GCM) 10K type strain sequencing project: providing services to taxonomists for standard genome sequencing and annotation.</title>
        <authorList>
            <consortium name="The Broad Institute Genomics Platform"/>
            <consortium name="The Broad Institute Genome Sequencing Center for Infectious Disease"/>
            <person name="Wu L."/>
            <person name="Ma J."/>
        </authorList>
    </citation>
    <scope>NUCLEOTIDE SEQUENCE [LARGE SCALE GENOMIC DNA]</scope>
    <source>
        <strain evidence="3">CCUG 55491</strain>
    </source>
</reference>
<dbReference type="EMBL" id="JBHTIH010000003">
    <property type="protein sequence ID" value="MFD0738767.1"/>
    <property type="molecule type" value="Genomic_DNA"/>
</dbReference>
<dbReference type="RefSeq" id="WP_386811739.1">
    <property type="nucleotide sequence ID" value="NZ_JBHTIH010000003.1"/>
</dbReference>
<evidence type="ECO:0000313" key="2">
    <source>
        <dbReference type="EMBL" id="MFD0738767.1"/>
    </source>
</evidence>
<evidence type="ECO:0000259" key="1">
    <source>
        <dbReference type="Pfam" id="PF00149"/>
    </source>
</evidence>
<organism evidence="2 3">
    <name type="scientific">Lysobacter koreensis</name>
    <dbReference type="NCBI Taxonomy" id="266122"/>
    <lineage>
        <taxon>Bacteria</taxon>
        <taxon>Pseudomonadati</taxon>
        <taxon>Pseudomonadota</taxon>
        <taxon>Gammaproteobacteria</taxon>
        <taxon>Lysobacterales</taxon>
        <taxon>Lysobacteraceae</taxon>
        <taxon>Lysobacter</taxon>
    </lineage>
</organism>
<comment type="caution">
    <text evidence="2">The sequence shown here is derived from an EMBL/GenBank/DDBJ whole genome shotgun (WGS) entry which is preliminary data.</text>
</comment>
<dbReference type="PANTHER" id="PTHR46546">
    <property type="entry name" value="SHEWANELLA-LIKE PROTEIN PHOSPHATASE 1"/>
    <property type="match status" value="1"/>
</dbReference>
<dbReference type="SUPFAM" id="SSF56300">
    <property type="entry name" value="Metallo-dependent phosphatases"/>
    <property type="match status" value="1"/>
</dbReference>
<gene>
    <name evidence="2" type="ORF">ACFQZQ_05685</name>
</gene>
<feature type="domain" description="Calcineurin-like phosphoesterase" evidence="1">
    <location>
        <begin position="139"/>
        <end position="360"/>
    </location>
</feature>
<sequence>MPLARWRRRIAGGVAVLAGTLLVLAGVALGPMNRVLRDRDRNVVLLAWDDQAARLVVNESVHAPLQLDGPYVRRLRPGYVEVMRVVRGGDGWDAERRLLHESAAVAVEVDNPPRTRFEVALRAPAVPPPDVVAQPASLLLLSDLDGDFDAWTGLLRAQGVIDDRLHWRFGAGHVAIAGDFMDEGPNILPLLWLLYRLQGEAEQAGGRVHLVLGNHELLLLAGRFRDAPQRLFASRDAFFDGDSRRMFAVDTVLGQWLRAQPVALKLGDTLLVHGGVSEVFLDAGLDLATANQLARAELDVDRSRVSAAAAPVLGRQGLPWYRGMAVPHDRGRSLEDAPCAHLDEVLRRYRVRRVAIGHTQAPRVMLEQQGRLLRLDVDHLRQGAQGASLAEGRWWRVDARGGREPLD</sequence>
<accession>A0ABW2YQJ2</accession>
<protein>
    <submittedName>
        <fullName evidence="2">Metallophosphoesterase</fullName>
    </submittedName>
</protein>
<name>A0ABW2YQJ2_9GAMM</name>
<proteinExistence type="predicted"/>
<dbReference type="Gene3D" id="3.60.21.10">
    <property type="match status" value="1"/>
</dbReference>
<dbReference type="PANTHER" id="PTHR46546:SF4">
    <property type="entry name" value="SHEWANELLA-LIKE PROTEIN PHOSPHATASE 1"/>
    <property type="match status" value="1"/>
</dbReference>
<dbReference type="Proteomes" id="UP001597090">
    <property type="component" value="Unassembled WGS sequence"/>
</dbReference>
<dbReference type="InterPro" id="IPR029052">
    <property type="entry name" value="Metallo-depent_PP-like"/>
</dbReference>
<evidence type="ECO:0000313" key="3">
    <source>
        <dbReference type="Proteomes" id="UP001597090"/>
    </source>
</evidence>
<dbReference type="InterPro" id="IPR004843">
    <property type="entry name" value="Calcineurin-like_PHP"/>
</dbReference>
<keyword evidence="3" id="KW-1185">Reference proteome</keyword>